<evidence type="ECO:0000256" key="1">
    <source>
        <dbReference type="ARBA" id="ARBA00022679"/>
    </source>
</evidence>
<dbReference type="STRING" id="1051891.A0A0C3Q5R0"/>
<evidence type="ECO:0000313" key="9">
    <source>
        <dbReference type="EMBL" id="KIO24500.1"/>
    </source>
</evidence>
<dbReference type="PANTHER" id="PTHR23063:SF60">
    <property type="entry name" value="LYSOPHOSPHATIDIC ACID:OLEOYL-COA ACYLTRANSFERASE 1"/>
    <property type="match status" value="1"/>
</dbReference>
<evidence type="ECO:0008006" key="11">
    <source>
        <dbReference type="Google" id="ProtNLM"/>
    </source>
</evidence>
<evidence type="ECO:0000256" key="6">
    <source>
        <dbReference type="ARBA" id="ARBA00023315"/>
    </source>
</evidence>
<evidence type="ECO:0000256" key="4">
    <source>
        <dbReference type="ARBA" id="ARBA00023098"/>
    </source>
</evidence>
<feature type="region of interest" description="Disordered" evidence="7">
    <location>
        <begin position="153"/>
        <end position="187"/>
    </location>
</feature>
<keyword evidence="4" id="KW-0443">Lipid metabolism</keyword>
<evidence type="ECO:0000256" key="3">
    <source>
        <dbReference type="ARBA" id="ARBA00022989"/>
    </source>
</evidence>
<keyword evidence="2 8" id="KW-0812">Transmembrane</keyword>
<dbReference type="GO" id="GO:0006629">
    <property type="term" value="P:lipid metabolic process"/>
    <property type="evidence" value="ECO:0007669"/>
    <property type="project" value="UniProtKB-KW"/>
</dbReference>
<evidence type="ECO:0000256" key="7">
    <source>
        <dbReference type="SAM" id="MobiDB-lite"/>
    </source>
</evidence>
<feature type="compositionally biased region" description="Polar residues" evidence="7">
    <location>
        <begin position="172"/>
        <end position="186"/>
    </location>
</feature>
<feature type="transmembrane region" description="Helical" evidence="8">
    <location>
        <begin position="47"/>
        <end position="67"/>
    </location>
</feature>
<keyword evidence="5 8" id="KW-0472">Membrane</keyword>
<evidence type="ECO:0000256" key="5">
    <source>
        <dbReference type="ARBA" id="ARBA00023136"/>
    </source>
</evidence>
<evidence type="ECO:0000256" key="2">
    <source>
        <dbReference type="ARBA" id="ARBA00022692"/>
    </source>
</evidence>
<dbReference type="PANTHER" id="PTHR23063">
    <property type="entry name" value="PHOSPHOLIPID ACYLTRANSFERASE"/>
    <property type="match status" value="1"/>
</dbReference>
<gene>
    <name evidence="9" type="ORF">M407DRAFT_26109</name>
</gene>
<reference evidence="9 10" key="1">
    <citation type="submission" date="2014-04" db="EMBL/GenBank/DDBJ databases">
        <authorList>
            <consortium name="DOE Joint Genome Institute"/>
            <person name="Kuo A."/>
            <person name="Girlanda M."/>
            <person name="Perotto S."/>
            <person name="Kohler A."/>
            <person name="Nagy L.G."/>
            <person name="Floudas D."/>
            <person name="Copeland A."/>
            <person name="Barry K.W."/>
            <person name="Cichocki N."/>
            <person name="Veneault-Fourrey C."/>
            <person name="LaButti K."/>
            <person name="Lindquist E.A."/>
            <person name="Lipzen A."/>
            <person name="Lundell T."/>
            <person name="Morin E."/>
            <person name="Murat C."/>
            <person name="Sun H."/>
            <person name="Tunlid A."/>
            <person name="Henrissat B."/>
            <person name="Grigoriev I.V."/>
            <person name="Hibbett D.S."/>
            <person name="Martin F."/>
            <person name="Nordberg H.P."/>
            <person name="Cantor M.N."/>
            <person name="Hua S.X."/>
        </authorList>
    </citation>
    <scope>NUCLEOTIDE SEQUENCE [LARGE SCALE GENOMIC DNA]</scope>
    <source>
        <strain evidence="9 10">MUT 4182</strain>
    </source>
</reference>
<evidence type="ECO:0000256" key="8">
    <source>
        <dbReference type="SAM" id="Phobius"/>
    </source>
</evidence>
<evidence type="ECO:0000313" key="10">
    <source>
        <dbReference type="Proteomes" id="UP000054248"/>
    </source>
</evidence>
<keyword evidence="6" id="KW-0012">Acyltransferase</keyword>
<feature type="transmembrane region" description="Helical" evidence="8">
    <location>
        <begin position="79"/>
        <end position="99"/>
    </location>
</feature>
<feature type="compositionally biased region" description="Low complexity" evidence="7">
    <location>
        <begin position="153"/>
        <end position="167"/>
    </location>
</feature>
<name>A0A0C3Q5R0_9AGAM</name>
<reference evidence="10" key="2">
    <citation type="submission" date="2015-01" db="EMBL/GenBank/DDBJ databases">
        <title>Evolutionary Origins and Diversification of the Mycorrhizal Mutualists.</title>
        <authorList>
            <consortium name="DOE Joint Genome Institute"/>
            <consortium name="Mycorrhizal Genomics Consortium"/>
            <person name="Kohler A."/>
            <person name="Kuo A."/>
            <person name="Nagy L.G."/>
            <person name="Floudas D."/>
            <person name="Copeland A."/>
            <person name="Barry K.W."/>
            <person name="Cichocki N."/>
            <person name="Veneault-Fourrey C."/>
            <person name="LaButti K."/>
            <person name="Lindquist E.A."/>
            <person name="Lipzen A."/>
            <person name="Lundell T."/>
            <person name="Morin E."/>
            <person name="Murat C."/>
            <person name="Riley R."/>
            <person name="Ohm R."/>
            <person name="Sun H."/>
            <person name="Tunlid A."/>
            <person name="Henrissat B."/>
            <person name="Grigoriev I.V."/>
            <person name="Hibbett D.S."/>
            <person name="Martin F."/>
        </authorList>
    </citation>
    <scope>NUCLEOTIDE SEQUENCE [LARGE SCALE GENOMIC DNA]</scope>
    <source>
        <strain evidence="10">MUT 4182</strain>
    </source>
</reference>
<dbReference type="OrthoDB" id="272512at2759"/>
<dbReference type="HOGENOM" id="CLU_048121_2_0_1"/>
<dbReference type="Proteomes" id="UP000054248">
    <property type="component" value="Unassembled WGS sequence"/>
</dbReference>
<keyword evidence="10" id="KW-1185">Reference proteome</keyword>
<keyword evidence="1" id="KW-0808">Transferase</keyword>
<sequence>MEKFSTWRDPGTGIQPFLTPVPPAQGSSALLKVYAPFGYVVGAVRTVFFITPLALYVVGQIVGLLLTPVPPIRRAVSNLFTAISTRLALALLGLLWIPVEVVTRRKGRSAGPPETWNPRPGDVIVSNWCSWIELLYLAFRWNPIFILPIAEEPSSTDSRPTSSQSTPGRRTGTGSAAISTPTSNSRPRVPILGWKQVSLLEMISHSGHGPLSPRKGDAAPPMSLEQIREKADRPVVVLPECTTSNGRAVLRFADVFTNVPVPVKAFQVFVMCVRYDPPTAADPSLSHSIPSSGIPNPISHLFTLLSSPAILRTMSIRLLAPSDSPSSQSFVASDFLSPGAKDQLGEACAQLIAQLGKFKRTTILGWEEKMAFFEFYRQKA</sequence>
<dbReference type="GO" id="GO:0016746">
    <property type="term" value="F:acyltransferase activity"/>
    <property type="evidence" value="ECO:0007669"/>
    <property type="project" value="UniProtKB-KW"/>
</dbReference>
<keyword evidence="3 8" id="KW-1133">Transmembrane helix</keyword>
<dbReference type="AlphaFoldDB" id="A0A0C3Q5R0"/>
<organism evidence="9 10">
    <name type="scientific">Tulasnella calospora MUT 4182</name>
    <dbReference type="NCBI Taxonomy" id="1051891"/>
    <lineage>
        <taxon>Eukaryota</taxon>
        <taxon>Fungi</taxon>
        <taxon>Dikarya</taxon>
        <taxon>Basidiomycota</taxon>
        <taxon>Agaricomycotina</taxon>
        <taxon>Agaricomycetes</taxon>
        <taxon>Cantharellales</taxon>
        <taxon>Tulasnellaceae</taxon>
        <taxon>Tulasnella</taxon>
    </lineage>
</organism>
<protein>
    <recommendedName>
        <fullName evidence="11">Phospholipid/glycerol acyltransferase domain-containing protein</fullName>
    </recommendedName>
</protein>
<proteinExistence type="predicted"/>
<dbReference type="EMBL" id="KN823060">
    <property type="protein sequence ID" value="KIO24500.1"/>
    <property type="molecule type" value="Genomic_DNA"/>
</dbReference>
<accession>A0A0C3Q5R0</accession>